<dbReference type="EMBL" id="JBEPMU010000004">
    <property type="protein sequence ID" value="MET3653254.1"/>
    <property type="molecule type" value="Genomic_DNA"/>
</dbReference>
<protein>
    <recommendedName>
        <fullName evidence="2">UBP-type domain-containing protein</fullName>
    </recommendedName>
</protein>
<dbReference type="Gene3D" id="3.30.40.10">
    <property type="entry name" value="Zinc/RING finger domain, C3HC4 (zinc finger)"/>
    <property type="match status" value="1"/>
</dbReference>
<evidence type="ECO:0000259" key="2">
    <source>
        <dbReference type="Pfam" id="PF02148"/>
    </source>
</evidence>
<comment type="caution">
    <text evidence="3">The sequence shown here is derived from an EMBL/GenBank/DDBJ whole genome shotgun (WGS) entry which is preliminary data.</text>
</comment>
<proteinExistence type="predicted"/>
<name>A0ABV2JZF2_9GAMM</name>
<evidence type="ECO:0000313" key="4">
    <source>
        <dbReference type="Proteomes" id="UP001549184"/>
    </source>
</evidence>
<feature type="domain" description="UBP-type" evidence="2">
    <location>
        <begin position="19"/>
        <end position="80"/>
    </location>
</feature>
<feature type="region of interest" description="Disordered" evidence="1">
    <location>
        <begin position="89"/>
        <end position="116"/>
    </location>
</feature>
<dbReference type="Proteomes" id="UP001549184">
    <property type="component" value="Unassembled WGS sequence"/>
</dbReference>
<dbReference type="InterPro" id="IPR013083">
    <property type="entry name" value="Znf_RING/FYVE/PHD"/>
</dbReference>
<gene>
    <name evidence="3" type="ORF">ABIC75_002990</name>
</gene>
<dbReference type="RefSeq" id="WP_354014643.1">
    <property type="nucleotide sequence ID" value="NZ_JBEPMU010000004.1"/>
</dbReference>
<reference evidence="3 4" key="1">
    <citation type="submission" date="2024-06" db="EMBL/GenBank/DDBJ databases">
        <title>Sorghum-associated microbial communities from plants grown in Nebraska, USA.</title>
        <authorList>
            <person name="Schachtman D."/>
        </authorList>
    </citation>
    <scope>NUCLEOTIDE SEQUENCE [LARGE SCALE GENOMIC DNA]</scope>
    <source>
        <strain evidence="3 4">1073</strain>
    </source>
</reference>
<keyword evidence="4" id="KW-1185">Reference proteome</keyword>
<dbReference type="Pfam" id="PF02148">
    <property type="entry name" value="zf-UBP"/>
    <property type="match status" value="1"/>
</dbReference>
<dbReference type="SUPFAM" id="SSF57850">
    <property type="entry name" value="RING/U-box"/>
    <property type="match status" value="1"/>
</dbReference>
<evidence type="ECO:0000256" key="1">
    <source>
        <dbReference type="SAM" id="MobiDB-lite"/>
    </source>
</evidence>
<evidence type="ECO:0000313" key="3">
    <source>
        <dbReference type="EMBL" id="MET3653254.1"/>
    </source>
</evidence>
<dbReference type="InterPro" id="IPR001607">
    <property type="entry name" value="Znf_UBP"/>
</dbReference>
<sequence>MHDIESHINLDAEPSGEGCVECLKAGGWWLHLRRCAQCGHIGCCDSSPSQHASKHYHETGHSVIANFEPDDPWFYDFRSKRAFDGPRLKPPLFHPLEQPTPGPHGKVPRNWEDLLH</sequence>
<accession>A0ABV2JZF2</accession>
<feature type="compositionally biased region" description="Pro residues" evidence="1">
    <location>
        <begin position="89"/>
        <end position="102"/>
    </location>
</feature>
<organism evidence="3 4">
    <name type="scientific">Dyella japonica</name>
    <dbReference type="NCBI Taxonomy" id="231455"/>
    <lineage>
        <taxon>Bacteria</taxon>
        <taxon>Pseudomonadati</taxon>
        <taxon>Pseudomonadota</taxon>
        <taxon>Gammaproteobacteria</taxon>
        <taxon>Lysobacterales</taxon>
        <taxon>Rhodanobacteraceae</taxon>
        <taxon>Dyella</taxon>
    </lineage>
</organism>